<evidence type="ECO:0000313" key="2">
    <source>
        <dbReference type="EMBL" id="MBW0548665.1"/>
    </source>
</evidence>
<comment type="caution">
    <text evidence="2">The sequence shown here is derived from an EMBL/GenBank/DDBJ whole genome shotgun (WGS) entry which is preliminary data.</text>
</comment>
<protein>
    <submittedName>
        <fullName evidence="2">Uncharacterized protein</fullName>
    </submittedName>
</protein>
<keyword evidence="3" id="KW-1185">Reference proteome</keyword>
<sequence length="207" mass="24074">MQLQHHHMTVEVYELLKEINMNNCVVNDIGMESGDFPQTTNAEEDETSNTEIPVQTEDIGDENGQLPSECGDALRINTIDNQNQDAANDLINREGQSSSMSVGTSRRDQNFMNNMNTNMQNVLSPLMLMLQQSQDRAEERDRMQRARDEERQMLMREREEERRLRETQIRAEERRRNDQMNMYMMAMLSKMTGVPLDDPPANLRMGE</sequence>
<gene>
    <name evidence="2" type="ORF">O181_088380</name>
</gene>
<dbReference type="AlphaFoldDB" id="A0A9Q3IRS1"/>
<accession>A0A9Q3IRS1</accession>
<proteinExistence type="predicted"/>
<reference evidence="2" key="1">
    <citation type="submission" date="2021-03" db="EMBL/GenBank/DDBJ databases">
        <title>Draft genome sequence of rust myrtle Austropuccinia psidii MF-1, a brazilian biotype.</title>
        <authorList>
            <person name="Quecine M.C."/>
            <person name="Pachon D.M.R."/>
            <person name="Bonatelli M.L."/>
            <person name="Correr F.H."/>
            <person name="Franceschini L.M."/>
            <person name="Leite T.F."/>
            <person name="Margarido G.R.A."/>
            <person name="Almeida C.A."/>
            <person name="Ferrarezi J.A."/>
            <person name="Labate C.A."/>
        </authorList>
    </citation>
    <scope>NUCLEOTIDE SEQUENCE</scope>
    <source>
        <strain evidence="2">MF-1</strain>
    </source>
</reference>
<evidence type="ECO:0000313" key="3">
    <source>
        <dbReference type="Proteomes" id="UP000765509"/>
    </source>
</evidence>
<dbReference type="Proteomes" id="UP000765509">
    <property type="component" value="Unassembled WGS sequence"/>
</dbReference>
<evidence type="ECO:0000256" key="1">
    <source>
        <dbReference type="SAM" id="MobiDB-lite"/>
    </source>
</evidence>
<feature type="region of interest" description="Disordered" evidence="1">
    <location>
        <begin position="32"/>
        <end position="51"/>
    </location>
</feature>
<organism evidence="2 3">
    <name type="scientific">Austropuccinia psidii MF-1</name>
    <dbReference type="NCBI Taxonomy" id="1389203"/>
    <lineage>
        <taxon>Eukaryota</taxon>
        <taxon>Fungi</taxon>
        <taxon>Dikarya</taxon>
        <taxon>Basidiomycota</taxon>
        <taxon>Pucciniomycotina</taxon>
        <taxon>Pucciniomycetes</taxon>
        <taxon>Pucciniales</taxon>
        <taxon>Sphaerophragmiaceae</taxon>
        <taxon>Austropuccinia</taxon>
    </lineage>
</organism>
<dbReference type="EMBL" id="AVOT02053911">
    <property type="protein sequence ID" value="MBW0548665.1"/>
    <property type="molecule type" value="Genomic_DNA"/>
</dbReference>
<feature type="region of interest" description="Disordered" evidence="1">
    <location>
        <begin position="153"/>
        <end position="174"/>
    </location>
</feature>
<name>A0A9Q3IRS1_9BASI</name>